<dbReference type="Pfam" id="PF05136">
    <property type="entry name" value="Phage_portal_2"/>
    <property type="match status" value="1"/>
</dbReference>
<evidence type="ECO:0000313" key="2">
    <source>
        <dbReference type="EMBL" id="MFC0384343.1"/>
    </source>
</evidence>
<protein>
    <submittedName>
        <fullName evidence="2">Phage portal protein</fullName>
    </submittedName>
</protein>
<keyword evidence="3" id="KW-1185">Reference proteome</keyword>
<feature type="compositionally biased region" description="Low complexity" evidence="1">
    <location>
        <begin position="492"/>
        <end position="504"/>
    </location>
</feature>
<gene>
    <name evidence="2" type="ORF">ACFFIC_02115</name>
</gene>
<feature type="compositionally biased region" description="Basic and acidic residues" evidence="1">
    <location>
        <begin position="476"/>
        <end position="491"/>
    </location>
</feature>
<proteinExistence type="predicted"/>
<sequence>MGLLTSLGDNVRRGVSAALPWVGLGGNSTAGLEAGAGARRLRNFRPGPAHVNTLVANAGRTVTERARWLVRNNAYAINAVDWWGSAVVGSGITPSWGVEDQRLKAALRATWDEWTDEADAEGLTDFYGLMRRGVREMFITGEVFYRLRYRRPGDGLTVPLQLQMLPSEMLDTAYNLRLENGNTVRQGIEFDLIGRRVAYWFWRVHPADSTEQTGFAGQRSRVPAAEVIHLLDPVEAGQIRGLSRFANVVVQLFTLDQYDDAELERKKVAALFAGFITRPAEVDPEENIVGVPLPGAGLLAGGGPPIEAAIAGLEAGTMQVLMPGEGVEFAEPADVGGNYEAFQFRALLRIGVGLGVPYHGLTGDMTRGNYGNTRASSLDARRRTEAFQWSVVIFGFCRRVAAAWTAQAALAGAVPGMTAEAFARTPKAFNKIRWMPPPWGWVDPLKDVQADALMVENGFKARSEVMEANGFDAEETDRRRAADQEREERLGLTRPAPAAPGATTQTEEDDQAPAKPADPGST</sequence>
<dbReference type="NCBIfam" id="TIGR01539">
    <property type="entry name" value="portal_lambda"/>
    <property type="match status" value="1"/>
</dbReference>
<accession>A0ABV6INV6</accession>
<dbReference type="InterPro" id="IPR006429">
    <property type="entry name" value="Phage_lambda_portal"/>
</dbReference>
<comment type="caution">
    <text evidence="2">The sequence shown here is derived from an EMBL/GenBank/DDBJ whole genome shotgun (WGS) entry which is preliminary data.</text>
</comment>
<evidence type="ECO:0000256" key="1">
    <source>
        <dbReference type="SAM" id="MobiDB-lite"/>
    </source>
</evidence>
<feature type="region of interest" description="Disordered" evidence="1">
    <location>
        <begin position="467"/>
        <end position="522"/>
    </location>
</feature>
<reference evidence="2 3" key="1">
    <citation type="submission" date="2024-09" db="EMBL/GenBank/DDBJ databases">
        <authorList>
            <person name="Sun Q."/>
            <person name="Mori K."/>
        </authorList>
    </citation>
    <scope>NUCLEOTIDE SEQUENCE [LARGE SCALE GENOMIC DNA]</scope>
    <source>
        <strain evidence="2 3">CCM 7468</strain>
    </source>
</reference>
<dbReference type="EMBL" id="JBHLVZ010000002">
    <property type="protein sequence ID" value="MFC0384343.1"/>
    <property type="molecule type" value="Genomic_DNA"/>
</dbReference>
<dbReference type="Proteomes" id="UP001589789">
    <property type="component" value="Unassembled WGS sequence"/>
</dbReference>
<organism evidence="2 3">
    <name type="scientific">Muricoccus vinaceus</name>
    <dbReference type="NCBI Taxonomy" id="424704"/>
    <lineage>
        <taxon>Bacteria</taxon>
        <taxon>Pseudomonadati</taxon>
        <taxon>Pseudomonadota</taxon>
        <taxon>Alphaproteobacteria</taxon>
        <taxon>Acetobacterales</taxon>
        <taxon>Roseomonadaceae</taxon>
        <taxon>Muricoccus</taxon>
    </lineage>
</organism>
<evidence type="ECO:0000313" key="3">
    <source>
        <dbReference type="Proteomes" id="UP001589789"/>
    </source>
</evidence>
<dbReference type="RefSeq" id="WP_377048391.1">
    <property type="nucleotide sequence ID" value="NZ_JBHLVZ010000002.1"/>
</dbReference>
<name>A0ABV6INV6_9PROT</name>